<dbReference type="GO" id="GO:0005886">
    <property type="term" value="C:plasma membrane"/>
    <property type="evidence" value="ECO:0007669"/>
    <property type="project" value="UniProtKB-SubCell"/>
</dbReference>
<keyword evidence="8" id="KW-1185">Reference proteome</keyword>
<comment type="caution">
    <text evidence="7">The sequence shown here is derived from an EMBL/GenBank/DDBJ whole genome shotgun (WGS) entry which is preliminary data.</text>
</comment>
<feature type="transmembrane region" description="Helical" evidence="6">
    <location>
        <begin position="21"/>
        <end position="44"/>
    </location>
</feature>
<sequence length="256" mass="28081">MARGGVGQYSQPPRRRCFRPGLGPSVAVFLLLPLLVGLGAWQLARAEEKRVMLAADARQQALPPQPLEQVLQGAAPGGSRVRLEGRFDADHALLLDNRTRDGRPGVELLQPFHDAASQRWVLVNRGWLPWTDRRVPVAFDTPPGPQALTVDLYRPPGQVLELRQVAGEGWPRLVNRVDAPALWTALGRDGVPLEARLEGGPAAYRVGWPTVSLGPETHVGYAVQWFAMAAALLALYCYLGIRRAREVVDEPQPVPL</sequence>
<dbReference type="PANTHER" id="PTHR23427">
    <property type="entry name" value="SURFEIT LOCUS PROTEIN"/>
    <property type="match status" value="1"/>
</dbReference>
<reference evidence="7 8" key="1">
    <citation type="submission" date="2019-07" db="EMBL/GenBank/DDBJ databases">
        <title>Pseudomonas mangiferae sp. nov., isolated from bark of mango tree in Thailand.</title>
        <authorList>
            <person name="Srisuk N."/>
            <person name="Anurat P."/>
        </authorList>
    </citation>
    <scope>NUCLEOTIDE SEQUENCE [LARGE SCALE GENOMIC DNA]</scope>
    <source>
        <strain evidence="7 8">DMKU_BBB3-04</strain>
    </source>
</reference>
<name>A0A553GWM8_9PSED</name>
<evidence type="ECO:0000256" key="6">
    <source>
        <dbReference type="RuleBase" id="RU363076"/>
    </source>
</evidence>
<keyword evidence="5 6" id="KW-0472">Membrane</keyword>
<comment type="subcellular location">
    <subcellularLocation>
        <location evidence="6">Cell membrane</location>
        <topology evidence="6">Multi-pass membrane protein</topology>
    </subcellularLocation>
    <subcellularLocation>
        <location evidence="1">Membrane</location>
    </subcellularLocation>
</comment>
<dbReference type="PROSITE" id="PS50895">
    <property type="entry name" value="SURF1"/>
    <property type="match status" value="1"/>
</dbReference>
<dbReference type="AlphaFoldDB" id="A0A553GWM8"/>
<dbReference type="InterPro" id="IPR002994">
    <property type="entry name" value="Surf1/Shy1"/>
</dbReference>
<accession>A0A553GWM8</accession>
<dbReference type="Pfam" id="PF02104">
    <property type="entry name" value="SURF1"/>
    <property type="match status" value="1"/>
</dbReference>
<gene>
    <name evidence="7" type="ORF">FM069_15810</name>
</gene>
<dbReference type="CDD" id="cd06662">
    <property type="entry name" value="SURF1"/>
    <property type="match status" value="1"/>
</dbReference>
<organism evidence="7 8">
    <name type="scientific">Pseudomonas mangiferae</name>
    <dbReference type="NCBI Taxonomy" id="2593654"/>
    <lineage>
        <taxon>Bacteria</taxon>
        <taxon>Pseudomonadati</taxon>
        <taxon>Pseudomonadota</taxon>
        <taxon>Gammaproteobacteria</taxon>
        <taxon>Pseudomonadales</taxon>
        <taxon>Pseudomonadaceae</taxon>
        <taxon>Pseudomonas</taxon>
    </lineage>
</organism>
<evidence type="ECO:0000313" key="7">
    <source>
        <dbReference type="EMBL" id="TRX73910.1"/>
    </source>
</evidence>
<protein>
    <recommendedName>
        <fullName evidence="6">SURF1-like protein</fullName>
    </recommendedName>
</protein>
<keyword evidence="3 6" id="KW-0812">Transmembrane</keyword>
<dbReference type="EMBL" id="VJOY01000011">
    <property type="protein sequence ID" value="TRX73910.1"/>
    <property type="molecule type" value="Genomic_DNA"/>
</dbReference>
<evidence type="ECO:0000256" key="4">
    <source>
        <dbReference type="ARBA" id="ARBA00022989"/>
    </source>
</evidence>
<evidence type="ECO:0000256" key="2">
    <source>
        <dbReference type="ARBA" id="ARBA00007165"/>
    </source>
</evidence>
<dbReference type="InterPro" id="IPR045214">
    <property type="entry name" value="Surf1/Surf4"/>
</dbReference>
<dbReference type="PANTHER" id="PTHR23427:SF2">
    <property type="entry name" value="SURFEIT LOCUS PROTEIN 1"/>
    <property type="match status" value="1"/>
</dbReference>
<evidence type="ECO:0000256" key="5">
    <source>
        <dbReference type="ARBA" id="ARBA00023136"/>
    </source>
</evidence>
<evidence type="ECO:0000256" key="1">
    <source>
        <dbReference type="ARBA" id="ARBA00004370"/>
    </source>
</evidence>
<keyword evidence="6" id="KW-1003">Cell membrane</keyword>
<dbReference type="Proteomes" id="UP000315235">
    <property type="component" value="Unassembled WGS sequence"/>
</dbReference>
<dbReference type="OrthoDB" id="9789940at2"/>
<evidence type="ECO:0000313" key="8">
    <source>
        <dbReference type="Proteomes" id="UP000315235"/>
    </source>
</evidence>
<feature type="transmembrane region" description="Helical" evidence="6">
    <location>
        <begin position="219"/>
        <end position="239"/>
    </location>
</feature>
<proteinExistence type="inferred from homology"/>
<evidence type="ECO:0000256" key="3">
    <source>
        <dbReference type="ARBA" id="ARBA00022692"/>
    </source>
</evidence>
<comment type="similarity">
    <text evidence="2 6">Belongs to the SURF1 family.</text>
</comment>
<keyword evidence="4 6" id="KW-1133">Transmembrane helix</keyword>